<comment type="caution">
    <text evidence="1">The sequence shown here is derived from an EMBL/GenBank/DDBJ whole genome shotgun (WGS) entry which is preliminary data.</text>
</comment>
<protein>
    <submittedName>
        <fullName evidence="1">Uncharacterized protein</fullName>
    </submittedName>
</protein>
<organism evidence="1 2">
    <name type="scientific">Indibacter alkaliphilus (strain CCUG 57479 / KCTC 22604 / LW1)</name>
    <dbReference type="NCBI Taxonomy" id="1189612"/>
    <lineage>
        <taxon>Bacteria</taxon>
        <taxon>Pseudomonadati</taxon>
        <taxon>Bacteroidota</taxon>
        <taxon>Cytophagia</taxon>
        <taxon>Cytophagales</taxon>
        <taxon>Cyclobacteriaceae</taxon>
    </lineage>
</organism>
<sequence length="37" mass="4302">MRKARYLKNGNSEKIILSKVFLNLNKNKKKRASLALL</sequence>
<name>S2DC58_INDAL</name>
<accession>S2DC58</accession>
<dbReference type="Proteomes" id="UP000006073">
    <property type="component" value="Unassembled WGS sequence"/>
</dbReference>
<evidence type="ECO:0000313" key="2">
    <source>
        <dbReference type="Proteomes" id="UP000006073"/>
    </source>
</evidence>
<gene>
    <name evidence="1" type="ORF">A33Q_2092</name>
</gene>
<keyword evidence="2" id="KW-1185">Reference proteome</keyword>
<dbReference type="EMBL" id="ALWO02000032">
    <property type="protein sequence ID" value="EOZ96782.1"/>
    <property type="molecule type" value="Genomic_DNA"/>
</dbReference>
<evidence type="ECO:0000313" key="1">
    <source>
        <dbReference type="EMBL" id="EOZ96782.1"/>
    </source>
</evidence>
<reference evidence="1 2" key="1">
    <citation type="journal article" date="2013" name="Genome Announc.">
        <title>Draft Genome Sequence of Indibacter alkaliphilus Strain LW1T, Isolated from Lonar Lake, a Haloalkaline Lake in the Buldana District of Maharashtra, India.</title>
        <authorList>
            <person name="Singh A."/>
            <person name="Kumar Jangir P."/>
            <person name="Sharma R."/>
            <person name="Singh A."/>
            <person name="Kumar Pinnaka A."/>
            <person name="Shivaji S."/>
        </authorList>
    </citation>
    <scope>NUCLEOTIDE SEQUENCE [LARGE SCALE GENOMIC DNA]</scope>
    <source>
        <strain evidence="2">CCUG 57479 / KCTC 22604 / LW1</strain>
    </source>
</reference>
<proteinExistence type="predicted"/>
<dbReference type="AlphaFoldDB" id="S2DC58"/>